<dbReference type="SUPFAM" id="SSF141868">
    <property type="entry name" value="EAL domain-like"/>
    <property type="match status" value="1"/>
</dbReference>
<reference evidence="4 5" key="1">
    <citation type="submission" date="2018-11" db="EMBL/GenBank/DDBJ databases">
        <title>Vibrio LJC006 sp. nov., isolated from seawater during the bloom of the enteromorpha.</title>
        <authorList>
            <person name="Liang J."/>
        </authorList>
    </citation>
    <scope>NUCLEOTIDE SEQUENCE [LARGE SCALE GENOMIC DNA]</scope>
    <source>
        <strain evidence="4 5">LJC006</strain>
    </source>
</reference>
<comment type="caution">
    <text evidence="4">The sequence shown here is derived from an EMBL/GenBank/DDBJ whole genome shotgun (WGS) entry which is preliminary data.</text>
</comment>
<dbReference type="PROSITE" id="PS50887">
    <property type="entry name" value="GGDEF"/>
    <property type="match status" value="1"/>
</dbReference>
<dbReference type="CDD" id="cd01949">
    <property type="entry name" value="GGDEF"/>
    <property type="match status" value="1"/>
</dbReference>
<feature type="domain" description="GGDEF" evidence="3">
    <location>
        <begin position="237"/>
        <end position="369"/>
    </location>
</feature>
<dbReference type="InterPro" id="IPR050706">
    <property type="entry name" value="Cyclic-di-GMP_PDE-like"/>
</dbReference>
<dbReference type="Gene3D" id="3.30.70.270">
    <property type="match status" value="1"/>
</dbReference>
<feature type="domain" description="EAL" evidence="2">
    <location>
        <begin position="373"/>
        <end position="626"/>
    </location>
</feature>
<dbReference type="Gene3D" id="3.20.20.450">
    <property type="entry name" value="EAL domain"/>
    <property type="match status" value="1"/>
</dbReference>
<feature type="transmembrane region" description="Helical" evidence="1">
    <location>
        <begin position="75"/>
        <end position="96"/>
    </location>
</feature>
<dbReference type="CDD" id="cd01948">
    <property type="entry name" value="EAL"/>
    <property type="match status" value="1"/>
</dbReference>
<organism evidence="4 5">
    <name type="scientific">Vibrio viridaestus</name>
    <dbReference type="NCBI Taxonomy" id="2487322"/>
    <lineage>
        <taxon>Bacteria</taxon>
        <taxon>Pseudomonadati</taxon>
        <taxon>Pseudomonadota</taxon>
        <taxon>Gammaproteobacteria</taxon>
        <taxon>Vibrionales</taxon>
        <taxon>Vibrionaceae</taxon>
        <taxon>Vibrio</taxon>
    </lineage>
</organism>
<keyword evidence="1" id="KW-0812">Transmembrane</keyword>
<dbReference type="SUPFAM" id="SSF55073">
    <property type="entry name" value="Nucleotide cyclase"/>
    <property type="match status" value="1"/>
</dbReference>
<dbReference type="InterPro" id="IPR001633">
    <property type="entry name" value="EAL_dom"/>
</dbReference>
<evidence type="ECO:0000313" key="4">
    <source>
        <dbReference type="EMBL" id="RQW61897.1"/>
    </source>
</evidence>
<sequence>MYEQERLRVFSANMVVAVIVNIFVASVIVFSSLYENVVVNYKYLWLCMIIAVGCYRLGVHFLADNQYQSKMKMHFVGVVMAGIVWAIFPYIFHQAFSVKEEMVTIVVFCGMAGGGATLLNADLKSSLSFTTITVLPYSILLISDQDPDRTALGILGVGFWMALIVSSYQCAKYIRNGVENQVKLDSLVNNLEGKVKERTSQIVRLEQKDMLTEINNRNSFVSKVELLLNDPFDLNQPIHSVLYIDMRGFKVINDTYGHIFGDYVLSTLGKRLTDIDRYYDSISGRWGSDEFIVYLAANSRIAIKEFLKYLEESLIKEIKQNNIKVTPTFHIGVYTFKEDIEVLDAIRNAYNAVREGKQNNIKVCHFNDEIQLKNQRKEYLRNAMEQSIDGEGFYMSYQPIVSVPTNEIAGFEALVRWNLNGEFISPAEFIDIAEEHGLIIPLGRFVLKTSIAMLHRINQDFPDKSMSINVSVIQFLEDDFVEYLDFLVSKYDVNTQNIHLEITETVMIENLEKLSRVIRETKKRGVSISIDDFGTGFSSISVLKSLDVDYIKIDKMYIDHICNDDRDENIVDAVTKMSHLIGCKVIAEGIEEPEQLARLHDLQADYYQGYYFSKPVDDDSALNLLK</sequence>
<protein>
    <submittedName>
        <fullName evidence="4">Bifunctional diguanylate cyclase/phosphodiesterase</fullName>
    </submittedName>
</protein>
<dbReference type="PANTHER" id="PTHR33121:SF70">
    <property type="entry name" value="SIGNALING PROTEIN YKOW"/>
    <property type="match status" value="1"/>
</dbReference>
<evidence type="ECO:0000313" key="5">
    <source>
        <dbReference type="Proteomes" id="UP000281112"/>
    </source>
</evidence>
<dbReference type="InterPro" id="IPR043128">
    <property type="entry name" value="Rev_trsase/Diguanyl_cyclase"/>
</dbReference>
<evidence type="ECO:0000259" key="2">
    <source>
        <dbReference type="PROSITE" id="PS50883"/>
    </source>
</evidence>
<accession>A0A3N9TCG8</accession>
<name>A0A3N9TCG8_9VIBR</name>
<dbReference type="InterPro" id="IPR000160">
    <property type="entry name" value="GGDEF_dom"/>
</dbReference>
<dbReference type="EMBL" id="RJVQ01000009">
    <property type="protein sequence ID" value="RQW61897.1"/>
    <property type="molecule type" value="Genomic_DNA"/>
</dbReference>
<evidence type="ECO:0000259" key="3">
    <source>
        <dbReference type="PROSITE" id="PS50887"/>
    </source>
</evidence>
<keyword evidence="1" id="KW-1133">Transmembrane helix</keyword>
<gene>
    <name evidence="4" type="ORF">EES38_17470</name>
</gene>
<feature type="transmembrane region" description="Helical" evidence="1">
    <location>
        <begin position="149"/>
        <end position="168"/>
    </location>
</feature>
<feature type="transmembrane region" description="Helical" evidence="1">
    <location>
        <begin position="12"/>
        <end position="31"/>
    </location>
</feature>
<dbReference type="Pfam" id="PF00990">
    <property type="entry name" value="GGDEF"/>
    <property type="match status" value="1"/>
</dbReference>
<proteinExistence type="predicted"/>
<dbReference type="OrthoDB" id="9814202at2"/>
<feature type="transmembrane region" description="Helical" evidence="1">
    <location>
        <begin position="43"/>
        <end position="63"/>
    </location>
</feature>
<dbReference type="PROSITE" id="PS50883">
    <property type="entry name" value="EAL"/>
    <property type="match status" value="1"/>
</dbReference>
<feature type="transmembrane region" description="Helical" evidence="1">
    <location>
        <begin position="102"/>
        <end position="119"/>
    </location>
</feature>
<keyword evidence="1" id="KW-0472">Membrane</keyword>
<dbReference type="AlphaFoldDB" id="A0A3N9TCG8"/>
<dbReference type="Proteomes" id="UP000281112">
    <property type="component" value="Unassembled WGS sequence"/>
</dbReference>
<dbReference type="SMART" id="SM00267">
    <property type="entry name" value="GGDEF"/>
    <property type="match status" value="1"/>
</dbReference>
<dbReference type="NCBIfam" id="TIGR00254">
    <property type="entry name" value="GGDEF"/>
    <property type="match status" value="1"/>
</dbReference>
<dbReference type="SMART" id="SM00052">
    <property type="entry name" value="EAL"/>
    <property type="match status" value="1"/>
</dbReference>
<dbReference type="GO" id="GO:0071111">
    <property type="term" value="F:cyclic-guanylate-specific phosphodiesterase activity"/>
    <property type="evidence" value="ECO:0007669"/>
    <property type="project" value="InterPro"/>
</dbReference>
<dbReference type="Pfam" id="PF00563">
    <property type="entry name" value="EAL"/>
    <property type="match status" value="1"/>
</dbReference>
<dbReference type="InterPro" id="IPR035919">
    <property type="entry name" value="EAL_sf"/>
</dbReference>
<evidence type="ECO:0000256" key="1">
    <source>
        <dbReference type="SAM" id="Phobius"/>
    </source>
</evidence>
<dbReference type="RefSeq" id="WP_124938495.1">
    <property type="nucleotide sequence ID" value="NZ_RJVQ01000009.1"/>
</dbReference>
<keyword evidence="5" id="KW-1185">Reference proteome</keyword>
<dbReference type="InterPro" id="IPR029787">
    <property type="entry name" value="Nucleotide_cyclase"/>
</dbReference>
<dbReference type="PANTHER" id="PTHR33121">
    <property type="entry name" value="CYCLIC DI-GMP PHOSPHODIESTERASE PDEF"/>
    <property type="match status" value="1"/>
</dbReference>